<organism evidence="7 8">
    <name type="scientific">Nitrospirillum amazonense</name>
    <dbReference type="NCBI Taxonomy" id="28077"/>
    <lineage>
        <taxon>Bacteria</taxon>
        <taxon>Pseudomonadati</taxon>
        <taxon>Pseudomonadota</taxon>
        <taxon>Alphaproteobacteria</taxon>
        <taxon>Rhodospirillales</taxon>
        <taxon>Azospirillaceae</taxon>
        <taxon>Nitrospirillum</taxon>
    </lineage>
</organism>
<evidence type="ECO:0000313" key="7">
    <source>
        <dbReference type="EMBL" id="TWB45129.1"/>
    </source>
</evidence>
<dbReference type="PANTHER" id="PTHR38776">
    <property type="entry name" value="MLTA-INTERACTING PROTEIN-RELATED"/>
    <property type="match status" value="1"/>
</dbReference>
<reference evidence="7 8" key="1">
    <citation type="submission" date="2019-06" db="EMBL/GenBank/DDBJ databases">
        <title>Genomic Encyclopedia of Type Strains, Phase IV (KMG-V): Genome sequencing to study the core and pangenomes of soil and plant-associated prokaryotes.</title>
        <authorList>
            <person name="Whitman W."/>
        </authorList>
    </citation>
    <scope>NUCLEOTIDE SEQUENCE [LARGE SCALE GENOMIC DNA]</scope>
    <source>
        <strain evidence="7 8">BR 11622</strain>
    </source>
</reference>
<dbReference type="OrthoDB" id="5462484at2"/>
<dbReference type="Proteomes" id="UP000315751">
    <property type="component" value="Unassembled WGS sequence"/>
</dbReference>
<keyword evidence="8" id="KW-1185">Reference proteome</keyword>
<protein>
    <submittedName>
        <fullName evidence="7">Outer membrane protein</fullName>
    </submittedName>
</protein>
<keyword evidence="5" id="KW-0998">Cell outer membrane</keyword>
<evidence type="ECO:0000256" key="3">
    <source>
        <dbReference type="ARBA" id="ARBA00022729"/>
    </source>
</evidence>
<evidence type="ECO:0000313" key="8">
    <source>
        <dbReference type="Proteomes" id="UP000315751"/>
    </source>
</evidence>
<comment type="similarity">
    <text evidence="2">Belongs to the MipA/OmpV family.</text>
</comment>
<dbReference type="RefSeq" id="WP_145729564.1">
    <property type="nucleotide sequence ID" value="NZ_VITR01000002.1"/>
</dbReference>
<dbReference type="AlphaFoldDB" id="A0A560HHR1"/>
<evidence type="ECO:0000256" key="5">
    <source>
        <dbReference type="ARBA" id="ARBA00023237"/>
    </source>
</evidence>
<name>A0A560HHR1_9PROT</name>
<accession>A0A560HHR1</accession>
<evidence type="ECO:0000256" key="2">
    <source>
        <dbReference type="ARBA" id="ARBA00005722"/>
    </source>
</evidence>
<dbReference type="PANTHER" id="PTHR38776:SF1">
    <property type="entry name" value="MLTA-INTERACTING PROTEIN-RELATED"/>
    <property type="match status" value="1"/>
</dbReference>
<comment type="subcellular location">
    <subcellularLocation>
        <location evidence="1">Cell outer membrane</location>
    </subcellularLocation>
</comment>
<dbReference type="Pfam" id="PF06629">
    <property type="entry name" value="MipA"/>
    <property type="match status" value="1"/>
</dbReference>
<dbReference type="EMBL" id="VITR01000002">
    <property type="protein sequence ID" value="TWB45129.1"/>
    <property type="molecule type" value="Genomic_DNA"/>
</dbReference>
<evidence type="ECO:0000256" key="1">
    <source>
        <dbReference type="ARBA" id="ARBA00004442"/>
    </source>
</evidence>
<dbReference type="InterPro" id="IPR010583">
    <property type="entry name" value="MipA"/>
</dbReference>
<keyword evidence="4" id="KW-0472">Membrane</keyword>
<feature type="chain" id="PRO_5021814200" evidence="6">
    <location>
        <begin position="28"/>
        <end position="274"/>
    </location>
</feature>
<gene>
    <name evidence="7" type="ORF">FBZ90_10281</name>
</gene>
<keyword evidence="3 6" id="KW-0732">Signal</keyword>
<comment type="caution">
    <text evidence="7">The sequence shown here is derived from an EMBL/GenBank/DDBJ whole genome shotgun (WGS) entry which is preliminary data.</text>
</comment>
<evidence type="ECO:0000256" key="4">
    <source>
        <dbReference type="ARBA" id="ARBA00023136"/>
    </source>
</evidence>
<proteinExistence type="inferred from homology"/>
<dbReference type="GO" id="GO:0009279">
    <property type="term" value="C:cell outer membrane"/>
    <property type="evidence" value="ECO:0007669"/>
    <property type="project" value="UniProtKB-SubCell"/>
</dbReference>
<evidence type="ECO:0000256" key="6">
    <source>
        <dbReference type="SAM" id="SignalP"/>
    </source>
</evidence>
<sequence length="274" mass="29000">MFPRKILIPVSTLVTAVASLLAAPAMAEDATAQPTSVWPAPVWDVSLGAGVAVRPTYEGSDRYQASPVPLFTVRYNDMLTMGPEGLSAYWHHGDFRVGAGLTFDPGRNDSKGNGLFNNGDDRLKGMGDVDKSLGFKVFGAYQLGRLSLDLSAVKYTGDQNDGVVVTGGVGLPLKLAERLTLTPHVGVSWASDSYMQAYFGVTPAQAAASRFAAYSAGAGFKDVSAGALARYRITDHWFVTGDVTVKRLLGDAADSPVTYAATSARAFAAVGYRF</sequence>
<feature type="signal peptide" evidence="6">
    <location>
        <begin position="1"/>
        <end position="27"/>
    </location>
</feature>